<keyword evidence="4" id="KW-0508">mRNA splicing</keyword>
<feature type="region of interest" description="Disordered" evidence="7">
    <location>
        <begin position="774"/>
        <end position="918"/>
    </location>
</feature>
<feature type="compositionally biased region" description="Basic residues" evidence="7">
    <location>
        <begin position="1"/>
        <end position="11"/>
    </location>
</feature>
<keyword evidence="3" id="KW-0677">Repeat</keyword>
<evidence type="ECO:0000256" key="4">
    <source>
        <dbReference type="ARBA" id="ARBA00023187"/>
    </source>
</evidence>
<evidence type="ECO:0000256" key="7">
    <source>
        <dbReference type="SAM" id="MobiDB-lite"/>
    </source>
</evidence>
<dbReference type="InterPro" id="IPR003107">
    <property type="entry name" value="HAT"/>
</dbReference>
<reference evidence="9" key="1">
    <citation type="journal article" date="2020" name="Fungal Divers.">
        <title>Resolving the Mortierellaceae phylogeny through synthesis of multi-gene phylogenetics and phylogenomics.</title>
        <authorList>
            <person name="Vandepol N."/>
            <person name="Liber J."/>
            <person name="Desiro A."/>
            <person name="Na H."/>
            <person name="Kennedy M."/>
            <person name="Barry K."/>
            <person name="Grigoriev I.V."/>
            <person name="Miller A.N."/>
            <person name="O'Donnell K."/>
            <person name="Stajich J.E."/>
            <person name="Bonito G."/>
        </authorList>
    </citation>
    <scope>NUCLEOTIDE SEQUENCE</scope>
    <source>
        <strain evidence="9">REB-010B</strain>
    </source>
</reference>
<evidence type="ECO:0000259" key="8">
    <source>
        <dbReference type="PROSITE" id="PS50102"/>
    </source>
</evidence>
<dbReference type="InterPro" id="IPR012677">
    <property type="entry name" value="Nucleotide-bd_a/b_plait_sf"/>
</dbReference>
<accession>A0A9P6UZ39</accession>
<dbReference type="GO" id="GO:0008380">
    <property type="term" value="P:RNA splicing"/>
    <property type="evidence" value="ECO:0007669"/>
    <property type="project" value="UniProtKB-KW"/>
</dbReference>
<dbReference type="SMART" id="SM00360">
    <property type="entry name" value="RRM"/>
    <property type="match status" value="1"/>
</dbReference>
<evidence type="ECO:0000256" key="2">
    <source>
        <dbReference type="ARBA" id="ARBA00022664"/>
    </source>
</evidence>
<evidence type="ECO:0000256" key="1">
    <source>
        <dbReference type="ARBA" id="ARBA00004123"/>
    </source>
</evidence>
<evidence type="ECO:0000256" key="3">
    <source>
        <dbReference type="ARBA" id="ARBA00022737"/>
    </source>
</evidence>
<dbReference type="SMART" id="SM00386">
    <property type="entry name" value="HAT"/>
    <property type="match status" value="5"/>
</dbReference>
<keyword evidence="10" id="KW-1185">Reference proteome</keyword>
<dbReference type="SUPFAM" id="SSF54928">
    <property type="entry name" value="RNA-binding domain, RBD"/>
    <property type="match status" value="1"/>
</dbReference>
<dbReference type="InterPro" id="IPR035979">
    <property type="entry name" value="RBD_domain_sf"/>
</dbReference>
<dbReference type="SUPFAM" id="SSF48452">
    <property type="entry name" value="TPR-like"/>
    <property type="match status" value="1"/>
</dbReference>
<keyword evidence="2" id="KW-0507">mRNA processing</keyword>
<dbReference type="GO" id="GO:0003723">
    <property type="term" value="F:RNA binding"/>
    <property type="evidence" value="ECO:0007669"/>
    <property type="project" value="UniProtKB-UniRule"/>
</dbReference>
<dbReference type="Proteomes" id="UP000738325">
    <property type="component" value="Unassembled WGS sequence"/>
</dbReference>
<name>A0A9P6UZ39_9FUNG</name>
<feature type="compositionally biased region" description="Acidic residues" evidence="7">
    <location>
        <begin position="20"/>
        <end position="29"/>
    </location>
</feature>
<dbReference type="InterPro" id="IPR000504">
    <property type="entry name" value="RRM_dom"/>
</dbReference>
<evidence type="ECO:0000313" key="9">
    <source>
        <dbReference type="EMBL" id="KAG0328935.1"/>
    </source>
</evidence>
<evidence type="ECO:0000256" key="6">
    <source>
        <dbReference type="PROSITE-ProRule" id="PRU00176"/>
    </source>
</evidence>
<evidence type="ECO:0000256" key="5">
    <source>
        <dbReference type="ARBA" id="ARBA00023242"/>
    </source>
</evidence>
<dbReference type="Pfam" id="PF00076">
    <property type="entry name" value="RRM_1"/>
    <property type="match status" value="1"/>
</dbReference>
<dbReference type="PROSITE" id="PS50102">
    <property type="entry name" value="RRM"/>
    <property type="match status" value="1"/>
</dbReference>
<keyword evidence="6" id="KW-0694">RNA-binding</keyword>
<feature type="region of interest" description="Disordered" evidence="7">
    <location>
        <begin position="571"/>
        <end position="611"/>
    </location>
</feature>
<dbReference type="PANTHER" id="PTHR17204">
    <property type="entry name" value="PRE-MRNA PROCESSING PROTEIN PRP39-RELATED"/>
    <property type="match status" value="1"/>
</dbReference>
<dbReference type="InterPro" id="IPR011990">
    <property type="entry name" value="TPR-like_helical_dom_sf"/>
</dbReference>
<comment type="subcellular location">
    <subcellularLocation>
        <location evidence="1">Nucleus</location>
    </subcellularLocation>
</comment>
<dbReference type="GO" id="GO:0006397">
    <property type="term" value="P:mRNA processing"/>
    <property type="evidence" value="ECO:0007669"/>
    <property type="project" value="UniProtKB-KW"/>
</dbReference>
<dbReference type="Gene3D" id="1.25.40.10">
    <property type="entry name" value="Tetratricopeptide repeat domain"/>
    <property type="match status" value="2"/>
</dbReference>
<protein>
    <submittedName>
        <fullName evidence="9">Splicing factor</fullName>
    </submittedName>
</protein>
<dbReference type="EMBL" id="JAAAIP010000025">
    <property type="protein sequence ID" value="KAG0328935.1"/>
    <property type="molecule type" value="Genomic_DNA"/>
</dbReference>
<comment type="caution">
    <text evidence="9">The sequence shown here is derived from an EMBL/GenBank/DDBJ whole genome shotgun (WGS) entry which is preliminary data.</text>
</comment>
<dbReference type="AlphaFoldDB" id="A0A9P6UZ39"/>
<sequence length="935" mass="104399">MEHRKISKHGHTMSSKDGFSDGEEDDFDTVEDTVTPETLEAIATLKASLVANPNLYEQHTQLIALLKGAVMLEELRAAREAMSTVFPLTEELWMEWIGDEANLATSIEEKKHLLELYERATSDYLSINIWKAYVDYAIQEYTEATEQGDSDPVVNKESLRALFKKADKFTGRHVPQSHLVWNVWRDFEVEQLELQDPPLPEDVSRVKAMYLNRIAIPHVELEDTFSSLSSFITQYEGESYEEAMVQCNSIASKTRRLLSALTPHEDELIATGNSLETLTKYLDNMTRKHSGEFALIRTLFERGLATHCLVPALWNDYVTFLLSLSPQKKEYDLAPQDVLNIAKRSIRNCPWSGDLWENLVLLMELQSKPQEEKDTVFTSALSDPTLLASPQEVVKVLMARCTSVYRQVSKGEEGHKQVREAFEHALSVIGAAGGDPYCRLERLWIELECNVYGDLDKTRELWKIVEVKQNKMADAWIAQADMERKLKNPKGARTVYSRAWQVAKTLDYPEKALEAWLEFERENGDLVAYKDALARVRSAMKSIEQLHAQAASIYPQDIVYEVDQPHAHAEAAVDTGVSRKRKMSAPDNEHASKVTKTDNDHSKGADKKHGAFDAKPLDISAGRHEDTCFVANFPDEMTEQRLKELFQEYGTVVRCTIPTRKAEKGKRQFAYIQFSSAEEAHAALALHGRDVGHRLGLSVRISDTTQKTRSTGGPPLPRVSRHEVHISGISNELKEDELQKLISLKDADAALTLNGTIFHGTELAVTRRVFKKEAQENTTRRDRRKHLQGDRQQEGEEGAGHGGEGSEKQQGEGAEAEGTRHAAEFLTSSGSDKKEAVESAAKSDAPATTEPKKPVVSLTSMQPRTMRPRPKPKMPNSHLKPPTKAFVPASAPAAEAQEGPGAGSSKDEAAAAPVVPKSNAEFRALMLSGALKKRG</sequence>
<dbReference type="PANTHER" id="PTHR17204:SF25">
    <property type="entry name" value="RRM DOMAIN-CONTAINING PROTEIN"/>
    <property type="match status" value="1"/>
</dbReference>
<feature type="compositionally biased region" description="Basic and acidic residues" evidence="7">
    <location>
        <begin position="587"/>
        <end position="611"/>
    </location>
</feature>
<dbReference type="OrthoDB" id="360390at2759"/>
<dbReference type="Gene3D" id="3.30.70.330">
    <property type="match status" value="1"/>
</dbReference>
<feature type="compositionally biased region" description="Low complexity" evidence="7">
    <location>
        <begin position="888"/>
        <end position="899"/>
    </location>
</feature>
<dbReference type="Pfam" id="PF05843">
    <property type="entry name" value="Suf"/>
    <property type="match status" value="1"/>
</dbReference>
<feature type="domain" description="RRM" evidence="8">
    <location>
        <begin position="626"/>
        <end position="706"/>
    </location>
</feature>
<feature type="region of interest" description="Disordered" evidence="7">
    <location>
        <begin position="1"/>
        <end position="29"/>
    </location>
</feature>
<dbReference type="InterPro" id="IPR008847">
    <property type="entry name" value="Suf"/>
</dbReference>
<gene>
    <name evidence="9" type="primary">PRP24</name>
    <name evidence="9" type="ORF">BGZ99_004009</name>
</gene>
<dbReference type="GO" id="GO:0005634">
    <property type="term" value="C:nucleus"/>
    <property type="evidence" value="ECO:0007669"/>
    <property type="project" value="UniProtKB-SubCell"/>
</dbReference>
<organism evidence="9 10">
    <name type="scientific">Dissophora globulifera</name>
    <dbReference type="NCBI Taxonomy" id="979702"/>
    <lineage>
        <taxon>Eukaryota</taxon>
        <taxon>Fungi</taxon>
        <taxon>Fungi incertae sedis</taxon>
        <taxon>Mucoromycota</taxon>
        <taxon>Mortierellomycotina</taxon>
        <taxon>Mortierellomycetes</taxon>
        <taxon>Mortierellales</taxon>
        <taxon>Mortierellaceae</taxon>
        <taxon>Dissophora</taxon>
    </lineage>
</organism>
<evidence type="ECO:0000313" key="10">
    <source>
        <dbReference type="Proteomes" id="UP000738325"/>
    </source>
</evidence>
<keyword evidence="5" id="KW-0539">Nucleus</keyword>
<proteinExistence type="predicted"/>